<keyword evidence="3" id="KW-1185">Reference proteome</keyword>
<evidence type="ECO:0000313" key="3">
    <source>
        <dbReference type="Proteomes" id="UP000002785"/>
    </source>
</evidence>
<protein>
    <submittedName>
        <fullName evidence="2">Uncharacterized protein</fullName>
    </submittedName>
</protein>
<reference evidence="2" key="1">
    <citation type="submission" date="2009-10" db="EMBL/GenBank/DDBJ databases">
        <title>The genome sequence of Streptomyces sviceus strain ATCC 29083.</title>
        <authorList>
            <consortium name="The Broad Institute Genome Sequencing Platform"/>
            <consortium name="Broad Institute Microbial Sequencing Center"/>
            <person name="Fischbach M."/>
            <person name="Godfrey P."/>
            <person name="Ward D."/>
            <person name="Young S."/>
            <person name="Zeng Q."/>
            <person name="Koehrsen M."/>
            <person name="Alvarado L."/>
            <person name="Berlin A.M."/>
            <person name="Bochicchio J."/>
            <person name="Borenstein D."/>
            <person name="Chapman S.B."/>
            <person name="Chen Z."/>
            <person name="Engels R."/>
            <person name="Freedman E."/>
            <person name="Gellesch M."/>
            <person name="Goldberg J."/>
            <person name="Griggs A."/>
            <person name="Gujja S."/>
            <person name="Heilman E.R."/>
            <person name="Heiman D.I."/>
            <person name="Hepburn T.A."/>
            <person name="Howarth C."/>
            <person name="Jen D."/>
            <person name="Larson L."/>
            <person name="Lewis B."/>
            <person name="Mehta T."/>
            <person name="Park D."/>
            <person name="Pearson M."/>
            <person name="Richards J."/>
            <person name="Roberts A."/>
            <person name="Saif S."/>
            <person name="Shea T.D."/>
            <person name="Shenoy N."/>
            <person name="Sisk P."/>
            <person name="Stolte C."/>
            <person name="Sykes S.N."/>
            <person name="Thomson T."/>
            <person name="Walk T."/>
            <person name="White J."/>
            <person name="Yandava C."/>
            <person name="Straight P."/>
            <person name="Clardy J."/>
            <person name="Hung D."/>
            <person name="Kolter R."/>
            <person name="Mekalanos J."/>
            <person name="Walker S."/>
            <person name="Walsh C.T."/>
            <person name="Wieland-Brown L.C."/>
            <person name="Haas B."/>
            <person name="Nusbaum C."/>
            <person name="Birren B."/>
        </authorList>
    </citation>
    <scope>NUCLEOTIDE SEQUENCE [LARGE SCALE GENOMIC DNA]</scope>
    <source>
        <strain evidence="2">ATCC 29083</strain>
    </source>
</reference>
<dbReference type="AlphaFoldDB" id="B5HUH7"/>
<dbReference type="Proteomes" id="UP000002785">
    <property type="component" value="Chromosome"/>
</dbReference>
<feature type="transmembrane region" description="Helical" evidence="1">
    <location>
        <begin position="20"/>
        <end position="39"/>
    </location>
</feature>
<gene>
    <name evidence="2" type="ORF">SSEG_03062</name>
</gene>
<proteinExistence type="predicted"/>
<evidence type="ECO:0000256" key="1">
    <source>
        <dbReference type="SAM" id="Phobius"/>
    </source>
</evidence>
<keyword evidence="1" id="KW-0812">Transmembrane</keyword>
<dbReference type="EMBL" id="CM000951">
    <property type="protein sequence ID" value="EDY56482.1"/>
    <property type="molecule type" value="Genomic_DNA"/>
</dbReference>
<name>B5HUH7_STRX2</name>
<keyword evidence="1" id="KW-1133">Transmembrane helix</keyword>
<sequence length="67" mass="6853">MTGEVREVGSLVVDGRGFTGAWITGIAFGGFPALISAAARSPHRPPEPAVALACVGSGRRLPTVAHR</sequence>
<organism evidence="2 3">
    <name type="scientific">Streptomyces sviceus (strain ATCC 29083 / DSM 924 / JCM 4929 / NBRC 13980 / NCIMB 11184 / NRRL 5439 / UC 5370)</name>
    <dbReference type="NCBI Taxonomy" id="463191"/>
    <lineage>
        <taxon>Bacteria</taxon>
        <taxon>Bacillati</taxon>
        <taxon>Actinomycetota</taxon>
        <taxon>Actinomycetes</taxon>
        <taxon>Kitasatosporales</taxon>
        <taxon>Streptomycetaceae</taxon>
        <taxon>Streptomyces</taxon>
    </lineage>
</organism>
<dbReference type="HOGENOM" id="CLU_2810770_0_0_11"/>
<keyword evidence="1" id="KW-0472">Membrane</keyword>
<evidence type="ECO:0000313" key="2">
    <source>
        <dbReference type="EMBL" id="EDY56482.1"/>
    </source>
</evidence>
<accession>B5HUH7</accession>